<keyword evidence="2" id="KW-1185">Reference proteome</keyword>
<reference evidence="1" key="1">
    <citation type="submission" date="2020-09" db="EMBL/GenBank/DDBJ databases">
        <authorList>
            <person name="Kikuchi T."/>
        </authorList>
    </citation>
    <scope>NUCLEOTIDE SEQUENCE</scope>
    <source>
        <strain evidence="1">SH1</strain>
    </source>
</reference>
<comment type="caution">
    <text evidence="1">The sequence shown here is derived from an EMBL/GenBank/DDBJ whole genome shotgun (WGS) entry which is preliminary data.</text>
</comment>
<evidence type="ECO:0000313" key="1">
    <source>
        <dbReference type="EMBL" id="CAD5230343.1"/>
    </source>
</evidence>
<dbReference type="EMBL" id="CAJFCW020000006">
    <property type="protein sequence ID" value="CAG9127707.1"/>
    <property type="molecule type" value="Genomic_DNA"/>
</dbReference>
<evidence type="ECO:0000313" key="2">
    <source>
        <dbReference type="Proteomes" id="UP000614601"/>
    </source>
</evidence>
<dbReference type="Proteomes" id="UP000783686">
    <property type="component" value="Unassembled WGS sequence"/>
</dbReference>
<gene>
    <name evidence="1" type="ORF">BOKJ2_LOCUS14088</name>
</gene>
<dbReference type="EMBL" id="CAJFDH010000006">
    <property type="protein sequence ID" value="CAD5230343.1"/>
    <property type="molecule type" value="Genomic_DNA"/>
</dbReference>
<accession>A0A811LTH2</accession>
<dbReference type="Proteomes" id="UP000614601">
    <property type="component" value="Unassembled WGS sequence"/>
</dbReference>
<proteinExistence type="predicted"/>
<organism evidence="1 2">
    <name type="scientific">Bursaphelenchus okinawaensis</name>
    <dbReference type="NCBI Taxonomy" id="465554"/>
    <lineage>
        <taxon>Eukaryota</taxon>
        <taxon>Metazoa</taxon>
        <taxon>Ecdysozoa</taxon>
        <taxon>Nematoda</taxon>
        <taxon>Chromadorea</taxon>
        <taxon>Rhabditida</taxon>
        <taxon>Tylenchina</taxon>
        <taxon>Tylenchomorpha</taxon>
        <taxon>Aphelenchoidea</taxon>
        <taxon>Aphelenchoididae</taxon>
        <taxon>Bursaphelenchus</taxon>
    </lineage>
</organism>
<protein>
    <recommendedName>
        <fullName evidence="3">Galectin</fullName>
    </recommendedName>
</protein>
<sequence>MEFKYRVDEAKEALHKFTEYYSQIDLLSLSGPLINGSIKTTSVVREKWYAPIDMTKRNITLSLYVTSHSQDFGLMVIGEQDIVMFYTTFRDSTLKFNSDTEGKWEQEYLCNGQDIEEIELNKVSNFTLYIDQYHKRLLQVIVNGNECPSFVMPDMTAFNLSQNPKRGLMYFAGNRVVSLNF</sequence>
<name>A0A811LTH2_9BILA</name>
<dbReference type="AlphaFoldDB" id="A0A811LTH2"/>
<evidence type="ECO:0008006" key="3">
    <source>
        <dbReference type="Google" id="ProtNLM"/>
    </source>
</evidence>